<evidence type="ECO:0000256" key="3">
    <source>
        <dbReference type="ARBA" id="ARBA00022475"/>
    </source>
</evidence>
<evidence type="ECO:0000256" key="7">
    <source>
        <dbReference type="RuleBase" id="RU363032"/>
    </source>
</evidence>
<dbReference type="PROSITE" id="PS50928">
    <property type="entry name" value="ABC_TM1"/>
    <property type="match status" value="1"/>
</dbReference>
<sequence length="311" mass="33318">MSTTTQRLGNSLYRFIDSDLFYSFRRSPVTIVASVVVVTLILAAILAPWIAPHDPFDVSTLSLLNSELPPAWVSGGDSAFLLGTDGQGRDVLSAILYGARISILVGLASVAFAMVLGVCLGLLAAYVGGAVDATIMRIADIMISFPPILVALLINGVARGVLPPEMQHDAVIFVLILAIGLTTWVQYARTVRGSTLVEKNREYVLAARVIGLRSRAIMARHILPNVVGPILVVATVNLAIAILIEAALSFLGVGMPPTEPSLGTLIRIGNEFLFSGVWWVVIFPSMVLVLLVLSVNLLGDWLRDALNPKLR</sequence>
<evidence type="ECO:0000256" key="2">
    <source>
        <dbReference type="ARBA" id="ARBA00022448"/>
    </source>
</evidence>
<comment type="subcellular location">
    <subcellularLocation>
        <location evidence="1 7">Cell membrane</location>
        <topology evidence="1 7">Multi-pass membrane protein</topology>
    </subcellularLocation>
</comment>
<dbReference type="Pfam" id="PF12911">
    <property type="entry name" value="OppC_N"/>
    <property type="match status" value="1"/>
</dbReference>
<keyword evidence="10" id="KW-1185">Reference proteome</keyword>
<name>A0A7W5EW69_9GAMM</name>
<dbReference type="PANTHER" id="PTHR43386">
    <property type="entry name" value="OLIGOPEPTIDE TRANSPORT SYSTEM PERMEASE PROTEIN APPC"/>
    <property type="match status" value="1"/>
</dbReference>
<reference evidence="9 10" key="1">
    <citation type="submission" date="2020-08" db="EMBL/GenBank/DDBJ databases">
        <title>Genomic Encyclopedia of Type Strains, Phase III (KMG-III): the genomes of soil and plant-associated and newly described type strains.</title>
        <authorList>
            <person name="Whitman W."/>
        </authorList>
    </citation>
    <scope>NUCLEOTIDE SEQUENCE [LARGE SCALE GENOMIC DNA]</scope>
    <source>
        <strain evidence="9 10">CECT 7744</strain>
    </source>
</reference>
<dbReference type="RefSeq" id="WP_183383925.1">
    <property type="nucleotide sequence ID" value="NZ_JACHXR010000005.1"/>
</dbReference>
<evidence type="ECO:0000313" key="9">
    <source>
        <dbReference type="EMBL" id="MBB3231455.1"/>
    </source>
</evidence>
<dbReference type="CDD" id="cd06261">
    <property type="entry name" value="TM_PBP2"/>
    <property type="match status" value="1"/>
</dbReference>
<dbReference type="SUPFAM" id="SSF161098">
    <property type="entry name" value="MetI-like"/>
    <property type="match status" value="1"/>
</dbReference>
<feature type="domain" description="ABC transmembrane type-1" evidence="8">
    <location>
        <begin position="99"/>
        <end position="299"/>
    </location>
</feature>
<protein>
    <submittedName>
        <fullName evidence="9">Peptide/nickel transport system permease protein</fullName>
    </submittedName>
</protein>
<dbReference type="AlphaFoldDB" id="A0A7W5EW69"/>
<dbReference type="Gene3D" id="1.10.3720.10">
    <property type="entry name" value="MetI-like"/>
    <property type="match status" value="1"/>
</dbReference>
<keyword evidence="6 7" id="KW-0472">Membrane</keyword>
<dbReference type="InterPro" id="IPR025966">
    <property type="entry name" value="OppC_N"/>
</dbReference>
<feature type="transmembrane region" description="Helical" evidence="7">
    <location>
        <begin position="170"/>
        <end position="187"/>
    </location>
</feature>
<dbReference type="InterPro" id="IPR050366">
    <property type="entry name" value="BP-dependent_transpt_permease"/>
</dbReference>
<feature type="transmembrane region" description="Helical" evidence="7">
    <location>
        <begin position="101"/>
        <end position="126"/>
    </location>
</feature>
<dbReference type="GO" id="GO:0005886">
    <property type="term" value="C:plasma membrane"/>
    <property type="evidence" value="ECO:0007669"/>
    <property type="project" value="UniProtKB-SubCell"/>
</dbReference>
<keyword evidence="5 7" id="KW-1133">Transmembrane helix</keyword>
<feature type="transmembrane region" description="Helical" evidence="7">
    <location>
        <begin position="272"/>
        <end position="299"/>
    </location>
</feature>
<feature type="transmembrane region" description="Helical" evidence="7">
    <location>
        <begin position="138"/>
        <end position="158"/>
    </location>
</feature>
<proteinExistence type="inferred from homology"/>
<keyword evidence="4 7" id="KW-0812">Transmembrane</keyword>
<evidence type="ECO:0000256" key="4">
    <source>
        <dbReference type="ARBA" id="ARBA00022692"/>
    </source>
</evidence>
<feature type="transmembrane region" description="Helical" evidence="7">
    <location>
        <begin position="29"/>
        <end position="51"/>
    </location>
</feature>
<keyword evidence="2 7" id="KW-0813">Transport</keyword>
<comment type="caution">
    <text evidence="9">The sequence shown here is derived from an EMBL/GenBank/DDBJ whole genome shotgun (WGS) entry which is preliminary data.</text>
</comment>
<gene>
    <name evidence="9" type="ORF">FHR97_002310</name>
</gene>
<evidence type="ECO:0000256" key="5">
    <source>
        <dbReference type="ARBA" id="ARBA00022989"/>
    </source>
</evidence>
<accession>A0A7W5EW69</accession>
<dbReference type="PANTHER" id="PTHR43386:SF26">
    <property type="entry name" value="ABC TRANSPORTER PERMEASE PROTEIN"/>
    <property type="match status" value="1"/>
</dbReference>
<evidence type="ECO:0000259" key="8">
    <source>
        <dbReference type="PROSITE" id="PS50928"/>
    </source>
</evidence>
<dbReference type="Pfam" id="PF00528">
    <property type="entry name" value="BPD_transp_1"/>
    <property type="match status" value="1"/>
</dbReference>
<evidence type="ECO:0000256" key="6">
    <source>
        <dbReference type="ARBA" id="ARBA00023136"/>
    </source>
</evidence>
<organism evidence="9 10">
    <name type="scientific">Halomonas stenophila</name>
    <dbReference type="NCBI Taxonomy" id="795312"/>
    <lineage>
        <taxon>Bacteria</taxon>
        <taxon>Pseudomonadati</taxon>
        <taxon>Pseudomonadota</taxon>
        <taxon>Gammaproteobacteria</taxon>
        <taxon>Oceanospirillales</taxon>
        <taxon>Halomonadaceae</taxon>
        <taxon>Halomonas</taxon>
    </lineage>
</organism>
<evidence type="ECO:0000256" key="1">
    <source>
        <dbReference type="ARBA" id="ARBA00004651"/>
    </source>
</evidence>
<dbReference type="Proteomes" id="UP000518892">
    <property type="component" value="Unassembled WGS sequence"/>
</dbReference>
<feature type="transmembrane region" description="Helical" evidence="7">
    <location>
        <begin position="222"/>
        <end position="252"/>
    </location>
</feature>
<evidence type="ECO:0000313" key="10">
    <source>
        <dbReference type="Proteomes" id="UP000518892"/>
    </source>
</evidence>
<comment type="similarity">
    <text evidence="7">Belongs to the binding-protein-dependent transport system permease family.</text>
</comment>
<dbReference type="GO" id="GO:0055085">
    <property type="term" value="P:transmembrane transport"/>
    <property type="evidence" value="ECO:0007669"/>
    <property type="project" value="InterPro"/>
</dbReference>
<keyword evidence="3" id="KW-1003">Cell membrane</keyword>
<dbReference type="EMBL" id="JACHXR010000005">
    <property type="protein sequence ID" value="MBB3231455.1"/>
    <property type="molecule type" value="Genomic_DNA"/>
</dbReference>
<dbReference type="InterPro" id="IPR000515">
    <property type="entry name" value="MetI-like"/>
</dbReference>
<dbReference type="InterPro" id="IPR035906">
    <property type="entry name" value="MetI-like_sf"/>
</dbReference>